<comment type="caution">
    <text evidence="2">The sequence shown here is derived from an EMBL/GenBank/DDBJ whole genome shotgun (WGS) entry which is preliminary data.</text>
</comment>
<evidence type="ECO:0000313" key="3">
    <source>
        <dbReference type="Proteomes" id="UP000821837"/>
    </source>
</evidence>
<evidence type="ECO:0000256" key="1">
    <source>
        <dbReference type="SAM" id="MobiDB-lite"/>
    </source>
</evidence>
<keyword evidence="3" id="KW-1185">Reference proteome</keyword>
<feature type="compositionally biased region" description="Low complexity" evidence="1">
    <location>
        <begin position="1"/>
        <end position="14"/>
    </location>
</feature>
<proteinExistence type="predicted"/>
<organism evidence="2 3">
    <name type="scientific">Rhipicephalus sanguineus</name>
    <name type="common">Brown dog tick</name>
    <name type="synonym">Ixodes sanguineus</name>
    <dbReference type="NCBI Taxonomy" id="34632"/>
    <lineage>
        <taxon>Eukaryota</taxon>
        <taxon>Metazoa</taxon>
        <taxon>Ecdysozoa</taxon>
        <taxon>Arthropoda</taxon>
        <taxon>Chelicerata</taxon>
        <taxon>Arachnida</taxon>
        <taxon>Acari</taxon>
        <taxon>Parasitiformes</taxon>
        <taxon>Ixodida</taxon>
        <taxon>Ixodoidea</taxon>
        <taxon>Ixodidae</taxon>
        <taxon>Rhipicephalinae</taxon>
        <taxon>Rhipicephalus</taxon>
        <taxon>Rhipicephalus</taxon>
    </lineage>
</organism>
<sequence length="201" mass="22510">MADSGSTSSTSAAGKGPRVSEGQRAMVLAFMEQHPQLALPAIDMGPNFTMADRRRQARQEVPRALARMKHWKGTLPGFRGRVLQLTGTLRLSGVGHLPYQEKHNIYHVVQQVWPLHVRPVRPPRRPRSQPRRVDTLSEMSAQCARWLEQGDEALEVLRRIEWSTTRLAIAAERTAAAQEAMLEEVRSLARGIGGLSLQRPN</sequence>
<feature type="region of interest" description="Disordered" evidence="1">
    <location>
        <begin position="1"/>
        <end position="20"/>
    </location>
</feature>
<accession>A0A9D4PJY4</accession>
<reference evidence="2" key="1">
    <citation type="journal article" date="2020" name="Cell">
        <title>Large-Scale Comparative Analyses of Tick Genomes Elucidate Their Genetic Diversity and Vector Capacities.</title>
        <authorList>
            <consortium name="Tick Genome and Microbiome Consortium (TIGMIC)"/>
            <person name="Jia N."/>
            <person name="Wang J."/>
            <person name="Shi W."/>
            <person name="Du L."/>
            <person name="Sun Y."/>
            <person name="Zhan W."/>
            <person name="Jiang J.F."/>
            <person name="Wang Q."/>
            <person name="Zhang B."/>
            <person name="Ji P."/>
            <person name="Bell-Sakyi L."/>
            <person name="Cui X.M."/>
            <person name="Yuan T.T."/>
            <person name="Jiang B.G."/>
            <person name="Yang W.F."/>
            <person name="Lam T.T."/>
            <person name="Chang Q.C."/>
            <person name="Ding S.J."/>
            <person name="Wang X.J."/>
            <person name="Zhu J.G."/>
            <person name="Ruan X.D."/>
            <person name="Zhao L."/>
            <person name="Wei J.T."/>
            <person name="Ye R.Z."/>
            <person name="Que T.C."/>
            <person name="Du C.H."/>
            <person name="Zhou Y.H."/>
            <person name="Cheng J.X."/>
            <person name="Dai P.F."/>
            <person name="Guo W.B."/>
            <person name="Han X.H."/>
            <person name="Huang E.J."/>
            <person name="Li L.F."/>
            <person name="Wei W."/>
            <person name="Gao Y.C."/>
            <person name="Liu J.Z."/>
            <person name="Shao H.Z."/>
            <person name="Wang X."/>
            <person name="Wang C.C."/>
            <person name="Yang T.C."/>
            <person name="Huo Q.B."/>
            <person name="Li W."/>
            <person name="Chen H.Y."/>
            <person name="Chen S.E."/>
            <person name="Zhou L.G."/>
            <person name="Ni X.B."/>
            <person name="Tian J.H."/>
            <person name="Sheng Y."/>
            <person name="Liu T."/>
            <person name="Pan Y.S."/>
            <person name="Xia L.Y."/>
            <person name="Li J."/>
            <person name="Zhao F."/>
            <person name="Cao W.C."/>
        </authorList>
    </citation>
    <scope>NUCLEOTIDE SEQUENCE</scope>
    <source>
        <strain evidence="2">Rsan-2018</strain>
    </source>
</reference>
<protein>
    <submittedName>
        <fullName evidence="2">Uncharacterized protein</fullName>
    </submittedName>
</protein>
<reference evidence="2" key="2">
    <citation type="submission" date="2021-09" db="EMBL/GenBank/DDBJ databases">
        <authorList>
            <person name="Jia N."/>
            <person name="Wang J."/>
            <person name="Shi W."/>
            <person name="Du L."/>
            <person name="Sun Y."/>
            <person name="Zhan W."/>
            <person name="Jiang J."/>
            <person name="Wang Q."/>
            <person name="Zhang B."/>
            <person name="Ji P."/>
            <person name="Sakyi L.B."/>
            <person name="Cui X."/>
            <person name="Yuan T."/>
            <person name="Jiang B."/>
            <person name="Yang W."/>
            <person name="Lam T.T.-Y."/>
            <person name="Chang Q."/>
            <person name="Ding S."/>
            <person name="Wang X."/>
            <person name="Zhu J."/>
            <person name="Ruan X."/>
            <person name="Zhao L."/>
            <person name="Wei J."/>
            <person name="Que T."/>
            <person name="Du C."/>
            <person name="Cheng J."/>
            <person name="Dai P."/>
            <person name="Han X."/>
            <person name="Huang E."/>
            <person name="Gao Y."/>
            <person name="Liu J."/>
            <person name="Shao H."/>
            <person name="Ye R."/>
            <person name="Li L."/>
            <person name="Wei W."/>
            <person name="Wang X."/>
            <person name="Wang C."/>
            <person name="Huo Q."/>
            <person name="Li W."/>
            <person name="Guo W."/>
            <person name="Chen H."/>
            <person name="Chen S."/>
            <person name="Zhou L."/>
            <person name="Zhou L."/>
            <person name="Ni X."/>
            <person name="Tian J."/>
            <person name="Zhou Y."/>
            <person name="Sheng Y."/>
            <person name="Liu T."/>
            <person name="Pan Y."/>
            <person name="Xia L."/>
            <person name="Li J."/>
            <person name="Zhao F."/>
            <person name="Cao W."/>
        </authorList>
    </citation>
    <scope>NUCLEOTIDE SEQUENCE</scope>
    <source>
        <strain evidence="2">Rsan-2018</strain>
        <tissue evidence="2">Larvae</tissue>
    </source>
</reference>
<dbReference type="AlphaFoldDB" id="A0A9D4PJY4"/>
<gene>
    <name evidence="2" type="ORF">HPB52_016952</name>
</gene>
<evidence type="ECO:0000313" key="2">
    <source>
        <dbReference type="EMBL" id="KAH7944189.1"/>
    </source>
</evidence>
<name>A0A9D4PJY4_RHISA</name>
<dbReference type="EMBL" id="JABSTV010001253">
    <property type="protein sequence ID" value="KAH7944189.1"/>
    <property type="molecule type" value="Genomic_DNA"/>
</dbReference>
<dbReference type="Proteomes" id="UP000821837">
    <property type="component" value="Unassembled WGS sequence"/>
</dbReference>